<dbReference type="EMBL" id="AP013035">
    <property type="protein sequence ID" value="BAT71007.1"/>
    <property type="molecule type" value="Genomic_DNA"/>
</dbReference>
<evidence type="ECO:0000313" key="4">
    <source>
        <dbReference type="Proteomes" id="UP000063234"/>
    </source>
</evidence>
<dbReference type="PANTHER" id="PTHR13947">
    <property type="entry name" value="GNAT FAMILY N-ACETYLTRANSFERASE"/>
    <property type="match status" value="1"/>
</dbReference>
<proteinExistence type="predicted"/>
<dbReference type="OrthoDB" id="9799096at2"/>
<protein>
    <recommendedName>
        <fullName evidence="2">N-acetyltransferase domain-containing protein</fullName>
    </recommendedName>
</protein>
<name>A0A0S3QRP5_THET7</name>
<dbReference type="Proteomes" id="UP000063234">
    <property type="component" value="Chromosome"/>
</dbReference>
<sequence>MKEKVKLLDGSEVVLRTLQNTDTDALYEFFLKDIKEEDLLLFKDNVHDYYLVKSWCENINLNRVVPIVAVSEEKIIGVGTLHLRKHGWEKKLGKIRISICAWGRGKGIGKAILEKLVEIARQKELKAILAEVVSLQEVALSTLRKFGFEEQGVIRNISRDHRGTPLDLHLFVYYL</sequence>
<dbReference type="STRING" id="1298851.TST_0198"/>
<dbReference type="InterPro" id="IPR050769">
    <property type="entry name" value="NAT_camello-type"/>
</dbReference>
<feature type="domain" description="N-acetyltransferase" evidence="2">
    <location>
        <begin position="13"/>
        <end position="173"/>
    </location>
</feature>
<evidence type="ECO:0000256" key="1">
    <source>
        <dbReference type="ARBA" id="ARBA00022679"/>
    </source>
</evidence>
<evidence type="ECO:0000259" key="2">
    <source>
        <dbReference type="PROSITE" id="PS51186"/>
    </source>
</evidence>
<dbReference type="GO" id="GO:0008080">
    <property type="term" value="F:N-acetyltransferase activity"/>
    <property type="evidence" value="ECO:0007669"/>
    <property type="project" value="InterPro"/>
</dbReference>
<dbReference type="RefSeq" id="WP_068548826.1">
    <property type="nucleotide sequence ID" value="NZ_AP013035.1"/>
</dbReference>
<dbReference type="Pfam" id="PF00583">
    <property type="entry name" value="Acetyltransf_1"/>
    <property type="match status" value="1"/>
</dbReference>
<reference evidence="4" key="1">
    <citation type="journal article" date="2018" name="Science">
        <title>A primordial and reversible TCA cycle in a facultatively chemolithoautotrophic thermophile.</title>
        <authorList>
            <person name="Nunoura T."/>
            <person name="Chikaraishi Y."/>
            <person name="Izaki R."/>
            <person name="Suwa T."/>
            <person name="Sato T."/>
            <person name="Harada T."/>
            <person name="Mori K."/>
            <person name="Kato Y."/>
            <person name="Miyazaki M."/>
            <person name="Shimamura S."/>
            <person name="Yanagawa K."/>
            <person name="Shuto A."/>
            <person name="Ohkouchi N."/>
            <person name="Fujita N."/>
            <person name="Takaki Y."/>
            <person name="Atomi H."/>
            <person name="Takai K."/>
        </authorList>
    </citation>
    <scope>NUCLEOTIDE SEQUENCE [LARGE SCALE GENOMIC DNA]</scope>
    <source>
        <strain evidence="4">DSM 17441 / JCM 13301 / NBRC 103674 / ABI70S6</strain>
    </source>
</reference>
<gene>
    <name evidence="3" type="ORF">TST_0198</name>
</gene>
<evidence type="ECO:0000313" key="3">
    <source>
        <dbReference type="EMBL" id="BAT71007.1"/>
    </source>
</evidence>
<dbReference type="SUPFAM" id="SSF55729">
    <property type="entry name" value="Acyl-CoA N-acyltransferases (Nat)"/>
    <property type="match status" value="1"/>
</dbReference>
<organism evidence="3 4">
    <name type="scientific">Thermosulfidibacter takaii (strain DSM 17441 / JCM 13301 / NBRC 103674 / ABI70S6)</name>
    <dbReference type="NCBI Taxonomy" id="1298851"/>
    <lineage>
        <taxon>Bacteria</taxon>
        <taxon>Pseudomonadati</taxon>
        <taxon>Thermosulfidibacterota</taxon>
        <taxon>Thermosulfidibacteria</taxon>
        <taxon>Thermosulfidibacterales</taxon>
        <taxon>Thermosulfidibacteraceae</taxon>
    </lineage>
</organism>
<dbReference type="PANTHER" id="PTHR13947:SF37">
    <property type="entry name" value="LD18367P"/>
    <property type="match status" value="1"/>
</dbReference>
<accession>A0A0S3QRP5</accession>
<dbReference type="KEGG" id="ttk:TST_0198"/>
<dbReference type="AlphaFoldDB" id="A0A0S3QRP5"/>
<dbReference type="Gene3D" id="3.40.630.30">
    <property type="match status" value="1"/>
</dbReference>
<keyword evidence="1" id="KW-0808">Transferase</keyword>
<keyword evidence="4" id="KW-1185">Reference proteome</keyword>
<dbReference type="PROSITE" id="PS51186">
    <property type="entry name" value="GNAT"/>
    <property type="match status" value="1"/>
</dbReference>
<dbReference type="InterPro" id="IPR016181">
    <property type="entry name" value="Acyl_CoA_acyltransferase"/>
</dbReference>
<dbReference type="InterPro" id="IPR000182">
    <property type="entry name" value="GNAT_dom"/>
</dbReference>
<dbReference type="CDD" id="cd04301">
    <property type="entry name" value="NAT_SF"/>
    <property type="match status" value="1"/>
</dbReference>